<accession>A0A5B6W7V2</accession>
<dbReference type="Proteomes" id="UP000325315">
    <property type="component" value="Unassembled WGS sequence"/>
</dbReference>
<gene>
    <name evidence="1" type="ORF">EPI10_011264</name>
</gene>
<dbReference type="AlphaFoldDB" id="A0A5B6W7V2"/>
<comment type="caution">
    <text evidence="1">The sequence shown here is derived from an EMBL/GenBank/DDBJ whole genome shotgun (WGS) entry which is preliminary data.</text>
</comment>
<sequence>MFEFYEWKCSEDNALYRKIMEQKRTFKFLLGLNKILNFVKGKIMGKKTSSKSLRDILQKFAKKKVRRRQSTTTSKPRRVYICCLSSQSLAPMDNCLLRKGQSWCDHCSKLDHIRETCWKLHKKSVN</sequence>
<evidence type="ECO:0000313" key="2">
    <source>
        <dbReference type="Proteomes" id="UP000325315"/>
    </source>
</evidence>
<organism evidence="1 2">
    <name type="scientific">Gossypium australe</name>
    <dbReference type="NCBI Taxonomy" id="47621"/>
    <lineage>
        <taxon>Eukaryota</taxon>
        <taxon>Viridiplantae</taxon>
        <taxon>Streptophyta</taxon>
        <taxon>Embryophyta</taxon>
        <taxon>Tracheophyta</taxon>
        <taxon>Spermatophyta</taxon>
        <taxon>Magnoliopsida</taxon>
        <taxon>eudicotyledons</taxon>
        <taxon>Gunneridae</taxon>
        <taxon>Pentapetalae</taxon>
        <taxon>rosids</taxon>
        <taxon>malvids</taxon>
        <taxon>Malvales</taxon>
        <taxon>Malvaceae</taxon>
        <taxon>Malvoideae</taxon>
        <taxon>Gossypium</taxon>
    </lineage>
</organism>
<protein>
    <submittedName>
        <fullName evidence="1">Retrovirus-related Pol polyprotein from transposon TNT 1-94</fullName>
    </submittedName>
</protein>
<reference evidence="2" key="1">
    <citation type="journal article" date="2019" name="Plant Biotechnol. J.">
        <title>Genome sequencing of the Australian wild diploid species Gossypium australe highlights disease resistance and delayed gland morphogenesis.</title>
        <authorList>
            <person name="Cai Y."/>
            <person name="Cai X."/>
            <person name="Wang Q."/>
            <person name="Wang P."/>
            <person name="Zhang Y."/>
            <person name="Cai C."/>
            <person name="Xu Y."/>
            <person name="Wang K."/>
            <person name="Zhou Z."/>
            <person name="Wang C."/>
            <person name="Geng S."/>
            <person name="Li B."/>
            <person name="Dong Q."/>
            <person name="Hou Y."/>
            <person name="Wang H."/>
            <person name="Ai P."/>
            <person name="Liu Z."/>
            <person name="Yi F."/>
            <person name="Sun M."/>
            <person name="An G."/>
            <person name="Cheng J."/>
            <person name="Zhang Y."/>
            <person name="Shi Q."/>
            <person name="Xie Y."/>
            <person name="Shi X."/>
            <person name="Chang Y."/>
            <person name="Huang F."/>
            <person name="Chen Y."/>
            <person name="Hong S."/>
            <person name="Mi L."/>
            <person name="Sun Q."/>
            <person name="Zhang L."/>
            <person name="Zhou B."/>
            <person name="Peng R."/>
            <person name="Zhang X."/>
            <person name="Liu F."/>
        </authorList>
    </citation>
    <scope>NUCLEOTIDE SEQUENCE [LARGE SCALE GENOMIC DNA]</scope>
    <source>
        <strain evidence="2">cv. PA1801</strain>
    </source>
</reference>
<name>A0A5B6W7V2_9ROSI</name>
<keyword evidence="2" id="KW-1185">Reference proteome</keyword>
<proteinExistence type="predicted"/>
<dbReference type="OrthoDB" id="1727486at2759"/>
<dbReference type="EMBL" id="SMMG02000004">
    <property type="protein sequence ID" value="KAA3477373.1"/>
    <property type="molecule type" value="Genomic_DNA"/>
</dbReference>
<evidence type="ECO:0000313" key="1">
    <source>
        <dbReference type="EMBL" id="KAA3477373.1"/>
    </source>
</evidence>